<dbReference type="EMBL" id="JASATX010000001">
    <property type="protein sequence ID" value="MDI2098321.1"/>
    <property type="molecule type" value="Genomic_DNA"/>
</dbReference>
<keyword evidence="1" id="KW-0067">ATP-binding</keyword>
<dbReference type="SUPFAM" id="SSF55874">
    <property type="entry name" value="ATPase domain of HSP90 chaperone/DNA topoisomerase II/histidine kinase"/>
    <property type="match status" value="1"/>
</dbReference>
<proteinExistence type="predicted"/>
<name>A0AAW6T6M9_9MICO</name>
<protein>
    <submittedName>
        <fullName evidence="1">ATP-binding protein</fullName>
    </submittedName>
</protein>
<evidence type="ECO:0000313" key="1">
    <source>
        <dbReference type="EMBL" id="MDI2098321.1"/>
    </source>
</evidence>
<dbReference type="Proteomes" id="UP001321506">
    <property type="component" value="Unassembled WGS sequence"/>
</dbReference>
<sequence>MDINIRPEVNILGVLRHLNYKPWFALAEFVDNSIASALQHRLASPGRPLRVTIDLYPEDGGRVVIRDNAGGIDPADFPRAFRAAQAPPDRTGLSEFGMGMKSAATWFAREWKVTTSVAGDAVERTVHFDIDEIRDNQRDTIHVREAPTEANSHFTTIELFRLNHIPQTKTLSKIKAHLSSIYREFLRTGNLELVFRGEKLTFAEVEPLVAPRASDPRGAVMRWVKKIDFSLDETHRVYGFAGLRAKGSTAEAGFALMRRGRLILGSADETYRPVEIFGRSTTHTYQRLYGELTLEGFEVSHTKDGFRWDGYEDAFLEALEAALSDGDLDLLKQASNYRLQPIADHRKPVEEAVTKVATSVEEHFDTVASRVIAQRSDDEEHIPDTVTQSRDFASINRSAQVVLEGEVWTVDLEATLEDGIPDWIAVGAEVPGAHSASRLPETRVKVTVSLAHPFSRKFLGAANENSEMIMAFAATIGLALALGKRSGAKSHSVIRRINELARETFSSIDGTEDKG</sequence>
<reference evidence="1 2" key="1">
    <citation type="submission" date="2023-04" db="EMBL/GenBank/DDBJ databases">
        <title>Klugiella caeni sp. nov. isolated from the sludge of biochemical tank.</title>
        <authorList>
            <person name="Geng K."/>
        </authorList>
    </citation>
    <scope>NUCLEOTIDE SEQUENCE [LARGE SCALE GENOMIC DNA]</scope>
    <source>
        <strain evidence="1 2">YN-L-19</strain>
    </source>
</reference>
<keyword evidence="1" id="KW-0547">Nucleotide-binding</keyword>
<organism evidence="1 2">
    <name type="scientific">Ruicaihuangia caeni</name>
    <dbReference type="NCBI Taxonomy" id="3042517"/>
    <lineage>
        <taxon>Bacteria</taxon>
        <taxon>Bacillati</taxon>
        <taxon>Actinomycetota</taxon>
        <taxon>Actinomycetes</taxon>
        <taxon>Micrococcales</taxon>
        <taxon>Microbacteriaceae</taxon>
        <taxon>Ruicaihuangia</taxon>
    </lineage>
</organism>
<keyword evidence="2" id="KW-1185">Reference proteome</keyword>
<accession>A0AAW6T6M9</accession>
<dbReference type="Gene3D" id="3.30.565.10">
    <property type="entry name" value="Histidine kinase-like ATPase, C-terminal domain"/>
    <property type="match status" value="1"/>
</dbReference>
<gene>
    <name evidence="1" type="ORF">QF206_04985</name>
</gene>
<dbReference type="RefSeq" id="WP_281488063.1">
    <property type="nucleotide sequence ID" value="NZ_JASATX010000001.1"/>
</dbReference>
<dbReference type="InterPro" id="IPR036890">
    <property type="entry name" value="HATPase_C_sf"/>
</dbReference>
<dbReference type="AlphaFoldDB" id="A0AAW6T6M9"/>
<evidence type="ECO:0000313" key="2">
    <source>
        <dbReference type="Proteomes" id="UP001321506"/>
    </source>
</evidence>
<dbReference type="Pfam" id="PF13589">
    <property type="entry name" value="HATPase_c_3"/>
    <property type="match status" value="1"/>
</dbReference>
<comment type="caution">
    <text evidence="1">The sequence shown here is derived from an EMBL/GenBank/DDBJ whole genome shotgun (WGS) entry which is preliminary data.</text>
</comment>
<dbReference type="GO" id="GO:0005524">
    <property type="term" value="F:ATP binding"/>
    <property type="evidence" value="ECO:0007669"/>
    <property type="project" value="UniProtKB-KW"/>
</dbReference>